<name>A0ABD1E172_HYPHA</name>
<dbReference type="AlphaFoldDB" id="A0ABD1E172"/>
<reference evidence="1 2" key="1">
    <citation type="submission" date="2024-05" db="EMBL/GenBank/DDBJ databases">
        <title>Genetic variation in Jamaican populations of the coffee berry borer (Hypothenemus hampei).</title>
        <authorList>
            <person name="Errbii M."/>
            <person name="Myrie A."/>
        </authorList>
    </citation>
    <scope>NUCLEOTIDE SEQUENCE [LARGE SCALE GENOMIC DNA]</scope>
    <source>
        <strain evidence="1">JA-Hopewell-2020-01-JO</strain>
        <tissue evidence="1">Whole body</tissue>
    </source>
</reference>
<organism evidence="1 2">
    <name type="scientific">Hypothenemus hampei</name>
    <name type="common">Coffee berry borer</name>
    <dbReference type="NCBI Taxonomy" id="57062"/>
    <lineage>
        <taxon>Eukaryota</taxon>
        <taxon>Metazoa</taxon>
        <taxon>Ecdysozoa</taxon>
        <taxon>Arthropoda</taxon>
        <taxon>Hexapoda</taxon>
        <taxon>Insecta</taxon>
        <taxon>Pterygota</taxon>
        <taxon>Neoptera</taxon>
        <taxon>Endopterygota</taxon>
        <taxon>Coleoptera</taxon>
        <taxon>Polyphaga</taxon>
        <taxon>Cucujiformia</taxon>
        <taxon>Curculionidae</taxon>
        <taxon>Scolytinae</taxon>
        <taxon>Hypothenemus</taxon>
    </lineage>
</organism>
<comment type="caution">
    <text evidence="1">The sequence shown here is derived from an EMBL/GenBank/DDBJ whole genome shotgun (WGS) entry which is preliminary data.</text>
</comment>
<evidence type="ECO:0000313" key="1">
    <source>
        <dbReference type="EMBL" id="KAL1488407.1"/>
    </source>
</evidence>
<sequence>MKGLWAYNRCKVSDEDNIVLPEEEEISQTNMHFTEGPELSILNASINETDQIVSFVKIAIKEFSPICTILAKKSRKMSSALILTESPCENQLENKIIDNLKK</sequence>
<proteinExistence type="predicted"/>
<gene>
    <name evidence="1" type="ORF">ABEB36_014881</name>
</gene>
<accession>A0ABD1E172</accession>
<dbReference type="Proteomes" id="UP001566132">
    <property type="component" value="Unassembled WGS sequence"/>
</dbReference>
<protein>
    <submittedName>
        <fullName evidence="1">Uncharacterized protein</fullName>
    </submittedName>
</protein>
<keyword evidence="2" id="KW-1185">Reference proteome</keyword>
<evidence type="ECO:0000313" key="2">
    <source>
        <dbReference type="Proteomes" id="UP001566132"/>
    </source>
</evidence>
<dbReference type="EMBL" id="JBDJPC010000014">
    <property type="protein sequence ID" value="KAL1488407.1"/>
    <property type="molecule type" value="Genomic_DNA"/>
</dbReference>